<dbReference type="Proteomes" id="UP000410492">
    <property type="component" value="Unassembled WGS sequence"/>
</dbReference>
<proteinExistence type="predicted"/>
<reference evidence="1 2" key="1">
    <citation type="submission" date="2019-01" db="EMBL/GenBank/DDBJ databases">
        <authorList>
            <person name="Sayadi A."/>
        </authorList>
    </citation>
    <scope>NUCLEOTIDE SEQUENCE [LARGE SCALE GENOMIC DNA]</scope>
</reference>
<dbReference type="EMBL" id="CAACVG010010801">
    <property type="protein sequence ID" value="VEN56632.1"/>
    <property type="molecule type" value="Genomic_DNA"/>
</dbReference>
<evidence type="ECO:0000313" key="2">
    <source>
        <dbReference type="Proteomes" id="UP000410492"/>
    </source>
</evidence>
<accession>A0A653D8Z8</accession>
<organism evidence="1 2">
    <name type="scientific">Callosobruchus maculatus</name>
    <name type="common">Southern cowpea weevil</name>
    <name type="synonym">Pulse bruchid</name>
    <dbReference type="NCBI Taxonomy" id="64391"/>
    <lineage>
        <taxon>Eukaryota</taxon>
        <taxon>Metazoa</taxon>
        <taxon>Ecdysozoa</taxon>
        <taxon>Arthropoda</taxon>
        <taxon>Hexapoda</taxon>
        <taxon>Insecta</taxon>
        <taxon>Pterygota</taxon>
        <taxon>Neoptera</taxon>
        <taxon>Endopterygota</taxon>
        <taxon>Coleoptera</taxon>
        <taxon>Polyphaga</taxon>
        <taxon>Cucujiformia</taxon>
        <taxon>Chrysomeloidea</taxon>
        <taxon>Chrysomelidae</taxon>
        <taxon>Bruchinae</taxon>
        <taxon>Bruchini</taxon>
        <taxon>Callosobruchus</taxon>
    </lineage>
</organism>
<name>A0A653D8Z8_CALMS</name>
<protein>
    <submittedName>
        <fullName evidence="1">Uncharacterized protein</fullName>
    </submittedName>
</protein>
<keyword evidence="2" id="KW-1185">Reference proteome</keyword>
<dbReference type="AlphaFoldDB" id="A0A653D8Z8"/>
<gene>
    <name evidence="1" type="ORF">CALMAC_LOCUS15483</name>
</gene>
<sequence length="81" mass="9142">MDILNKRHRGTQLFQQSSKSFLLSTMEDIIKLNRITCPQALIDGSRRRITICSDSQAAIKVLSAWEITSGLVLEGSRRHLS</sequence>
<evidence type="ECO:0000313" key="1">
    <source>
        <dbReference type="EMBL" id="VEN56632.1"/>
    </source>
</evidence>